<reference evidence="6" key="1">
    <citation type="submission" date="2020-12" db="EMBL/GenBank/DDBJ databases">
        <title>Prauserella sp. ASG 168, a novel actinomycete isolated from cave rock.</title>
        <authorList>
            <person name="Suriyachadkun C."/>
        </authorList>
    </citation>
    <scope>NUCLEOTIDE SEQUENCE</scope>
    <source>
        <strain evidence="6">ASG 168</strain>
    </source>
</reference>
<evidence type="ECO:0000256" key="4">
    <source>
        <dbReference type="ARBA" id="ARBA00023163"/>
    </source>
</evidence>
<dbReference type="GO" id="GO:0003677">
    <property type="term" value="F:DNA binding"/>
    <property type="evidence" value="ECO:0007669"/>
    <property type="project" value="UniProtKB-KW"/>
</dbReference>
<protein>
    <submittedName>
        <fullName evidence="6">DNA-binding transcriptional regulator</fullName>
    </submittedName>
</protein>
<keyword evidence="2" id="KW-0805">Transcription regulation</keyword>
<evidence type="ECO:0000256" key="2">
    <source>
        <dbReference type="ARBA" id="ARBA00023015"/>
    </source>
</evidence>
<organism evidence="6 7">
    <name type="scientific">Prauserella cavernicola</name>
    <dbReference type="NCBI Taxonomy" id="2800127"/>
    <lineage>
        <taxon>Bacteria</taxon>
        <taxon>Bacillati</taxon>
        <taxon>Actinomycetota</taxon>
        <taxon>Actinomycetes</taxon>
        <taxon>Pseudonocardiales</taxon>
        <taxon>Pseudonocardiaceae</taxon>
        <taxon>Prauserella</taxon>
    </lineage>
</organism>
<dbReference type="PANTHER" id="PTHR34294">
    <property type="entry name" value="TRANSCRIPTIONAL REGULATOR-RELATED"/>
    <property type="match status" value="1"/>
</dbReference>
<dbReference type="InterPro" id="IPR051054">
    <property type="entry name" value="SorC_transcr_regulators"/>
</dbReference>
<dbReference type="GO" id="GO:0030246">
    <property type="term" value="F:carbohydrate binding"/>
    <property type="evidence" value="ECO:0007669"/>
    <property type="project" value="InterPro"/>
</dbReference>
<name>A0A934QQ06_9PSEU</name>
<evidence type="ECO:0000259" key="5">
    <source>
        <dbReference type="Pfam" id="PF04198"/>
    </source>
</evidence>
<sequence length="311" mass="33090">MASAEHSRRDLRLMHQAAQLYYLDELGQARIAERLSVSRPTVSRLLADARRLGIVRITVHDPGAVAVAAHPERVAEVLGLKQVWLAPFGNGEIATLAEPVGSALRASGPTPGDVLLVSSGRTVYELSRSVLPALPGVNLVPMVGGVAEPEPWHQTNEIVRSLAERVGARPHFLFAQAMPSKAMRATLDEDPEFRRVTDLWQRATVALLGVGAPPTSRSSISTSIPMEAAGLQTAVGDICLNFFDQLGGEAVFPGSDRMVRISTDQLRAIPSTIAVAVGANKVGSIIAGARAGLFNRLVTDIHTAELILATV</sequence>
<dbReference type="EMBL" id="JAENJH010000001">
    <property type="protein sequence ID" value="MBK1783948.1"/>
    <property type="molecule type" value="Genomic_DNA"/>
</dbReference>
<proteinExistence type="inferred from homology"/>
<dbReference type="InterPro" id="IPR036388">
    <property type="entry name" value="WH-like_DNA-bd_sf"/>
</dbReference>
<dbReference type="Pfam" id="PF04198">
    <property type="entry name" value="Sugar-bind"/>
    <property type="match status" value="1"/>
</dbReference>
<dbReference type="Gene3D" id="1.10.10.10">
    <property type="entry name" value="Winged helix-like DNA-binding domain superfamily/Winged helix DNA-binding domain"/>
    <property type="match status" value="1"/>
</dbReference>
<keyword evidence="4" id="KW-0804">Transcription</keyword>
<dbReference type="Gene3D" id="3.40.50.1360">
    <property type="match status" value="1"/>
</dbReference>
<feature type="domain" description="Sugar-binding" evidence="5">
    <location>
        <begin position="110"/>
        <end position="309"/>
    </location>
</feature>
<comment type="similarity">
    <text evidence="1">Belongs to the SorC transcriptional regulatory family.</text>
</comment>
<evidence type="ECO:0000256" key="3">
    <source>
        <dbReference type="ARBA" id="ARBA00023125"/>
    </source>
</evidence>
<keyword evidence="7" id="KW-1185">Reference proteome</keyword>
<dbReference type="Proteomes" id="UP000635245">
    <property type="component" value="Unassembled WGS sequence"/>
</dbReference>
<dbReference type="InterPro" id="IPR007324">
    <property type="entry name" value="Sugar-bd_dom_put"/>
</dbReference>
<dbReference type="RefSeq" id="WP_200315624.1">
    <property type="nucleotide sequence ID" value="NZ_JAENJH010000001.1"/>
</dbReference>
<evidence type="ECO:0000256" key="1">
    <source>
        <dbReference type="ARBA" id="ARBA00010466"/>
    </source>
</evidence>
<evidence type="ECO:0000313" key="6">
    <source>
        <dbReference type="EMBL" id="MBK1783948.1"/>
    </source>
</evidence>
<evidence type="ECO:0000313" key="7">
    <source>
        <dbReference type="Proteomes" id="UP000635245"/>
    </source>
</evidence>
<gene>
    <name evidence="6" type="ORF">JHE00_06355</name>
</gene>
<accession>A0A934QQ06</accession>
<dbReference type="InterPro" id="IPR037171">
    <property type="entry name" value="NagB/RpiA_transferase-like"/>
</dbReference>
<comment type="caution">
    <text evidence="6">The sequence shown here is derived from an EMBL/GenBank/DDBJ whole genome shotgun (WGS) entry which is preliminary data.</text>
</comment>
<dbReference type="AlphaFoldDB" id="A0A934QQ06"/>
<keyword evidence="3 6" id="KW-0238">DNA-binding</keyword>
<dbReference type="PANTHER" id="PTHR34294:SF1">
    <property type="entry name" value="TRANSCRIPTIONAL REGULATOR LSRR"/>
    <property type="match status" value="1"/>
</dbReference>
<dbReference type="SUPFAM" id="SSF100950">
    <property type="entry name" value="NagB/RpiA/CoA transferase-like"/>
    <property type="match status" value="1"/>
</dbReference>